<evidence type="ECO:0000259" key="1">
    <source>
        <dbReference type="Pfam" id="PF00535"/>
    </source>
</evidence>
<accession>A0A9P1DI57</accession>
<protein>
    <submittedName>
        <fullName evidence="4">Glycosyltransferase 2-like domain-containing protein</fullName>
    </submittedName>
</protein>
<dbReference type="SUPFAM" id="SSF53448">
    <property type="entry name" value="Nucleotide-diphospho-sugar transferases"/>
    <property type="match status" value="1"/>
</dbReference>
<dbReference type="InterPro" id="IPR001173">
    <property type="entry name" value="Glyco_trans_2-like"/>
</dbReference>
<dbReference type="EMBL" id="CAMXCT030004868">
    <property type="protein sequence ID" value="CAL4797937.1"/>
    <property type="molecule type" value="Genomic_DNA"/>
</dbReference>
<dbReference type="InterPro" id="IPR029044">
    <property type="entry name" value="Nucleotide-diphossugar_trans"/>
</dbReference>
<dbReference type="AlphaFoldDB" id="A0A9P1DI57"/>
<evidence type="ECO:0000313" key="5">
    <source>
        <dbReference type="Proteomes" id="UP001152797"/>
    </source>
</evidence>
<dbReference type="EMBL" id="CAMXCT020004868">
    <property type="protein sequence ID" value="CAL1164000.1"/>
    <property type="molecule type" value="Genomic_DNA"/>
</dbReference>
<feature type="domain" description="Glycosyltransferase 2-like" evidence="1">
    <location>
        <begin position="20"/>
        <end position="129"/>
    </location>
</feature>
<gene>
    <name evidence="2" type="ORF">C1SCF055_LOCUS35877</name>
</gene>
<reference evidence="2" key="1">
    <citation type="submission" date="2022-10" db="EMBL/GenBank/DDBJ databases">
        <authorList>
            <person name="Chen Y."/>
            <person name="Dougan E. K."/>
            <person name="Chan C."/>
            <person name="Rhodes N."/>
            <person name="Thang M."/>
        </authorList>
    </citation>
    <scope>NUCLEOTIDE SEQUENCE</scope>
</reference>
<dbReference type="EMBL" id="CAMXCT010004868">
    <property type="protein sequence ID" value="CAI4010625.1"/>
    <property type="molecule type" value="Genomic_DNA"/>
</dbReference>
<proteinExistence type="predicted"/>
<dbReference type="OrthoDB" id="427706at2759"/>
<comment type="caution">
    <text evidence="2">The sequence shown here is derived from an EMBL/GenBank/DDBJ whole genome shotgun (WGS) entry which is preliminary data.</text>
</comment>
<name>A0A9P1DI57_9DINO</name>
<reference evidence="3" key="2">
    <citation type="submission" date="2024-04" db="EMBL/GenBank/DDBJ databases">
        <authorList>
            <person name="Chen Y."/>
            <person name="Shah S."/>
            <person name="Dougan E. K."/>
            <person name="Thang M."/>
            <person name="Chan C."/>
        </authorList>
    </citation>
    <scope>NUCLEOTIDE SEQUENCE [LARGE SCALE GENOMIC DNA]</scope>
</reference>
<evidence type="ECO:0000313" key="3">
    <source>
        <dbReference type="EMBL" id="CAL1164000.1"/>
    </source>
</evidence>
<dbReference type="Proteomes" id="UP001152797">
    <property type="component" value="Unassembled WGS sequence"/>
</dbReference>
<dbReference type="Pfam" id="PF00535">
    <property type="entry name" value="Glycos_transf_2"/>
    <property type="match status" value="1"/>
</dbReference>
<sequence length="425" mass="48498">MQIRGIICPSTDERIHFHPQLYHCFAAQRWHDKELVVIDTGRRPSPFLRRKMLEDQRVIYQHFEVSATEWSVGFKRNLANLLATGAIIAHFDDDDFYSPEYLDFMLEGLQNAAAVTLASWFVLDACTGYLARVTPKEDGSEDSWLLGYGFSYVYRRAAALAQPFPHVHFGEDFAFLSTLRNAGHGVRTIHDEEGHVLHLQQGLNLSHSHGQEVPLRRLWEMPVAKIPAFPPVRRMDFIASSFISVGSAHGLYLRPPPLLDLGSMRRALREMGVLGISESQLQGQEEPGDVLLSYRLRHRSELFVEPGRIFGAQRRWSSAVPLPQDVTKQSSGEQLALRHVMQQLLSRCPPRLSAFKEYEGFIRLEALFASHIALLATIWRMSCLFPRVRFEMCIHAEDPVYLSEMSAFKQRVASMQLLMQVISKP</sequence>
<organism evidence="2">
    <name type="scientific">Cladocopium goreaui</name>
    <dbReference type="NCBI Taxonomy" id="2562237"/>
    <lineage>
        <taxon>Eukaryota</taxon>
        <taxon>Sar</taxon>
        <taxon>Alveolata</taxon>
        <taxon>Dinophyceae</taxon>
        <taxon>Suessiales</taxon>
        <taxon>Symbiodiniaceae</taxon>
        <taxon>Cladocopium</taxon>
    </lineage>
</organism>
<dbReference type="Gene3D" id="3.90.550.10">
    <property type="entry name" value="Spore Coat Polysaccharide Biosynthesis Protein SpsA, Chain A"/>
    <property type="match status" value="1"/>
</dbReference>
<evidence type="ECO:0000313" key="4">
    <source>
        <dbReference type="EMBL" id="CAL4797937.1"/>
    </source>
</evidence>
<keyword evidence="5" id="KW-1185">Reference proteome</keyword>
<dbReference type="CDD" id="cd00761">
    <property type="entry name" value="Glyco_tranf_GTA_type"/>
    <property type="match status" value="1"/>
</dbReference>
<evidence type="ECO:0000313" key="2">
    <source>
        <dbReference type="EMBL" id="CAI4010625.1"/>
    </source>
</evidence>